<evidence type="ECO:0000313" key="2">
    <source>
        <dbReference type="EMBL" id="TVY80985.1"/>
    </source>
</evidence>
<comment type="similarity">
    <text evidence="1">Belongs to the ornithine cyclodeaminase/mu-crystallin family.</text>
</comment>
<dbReference type="OrthoDB" id="41492at2759"/>
<dbReference type="PANTHER" id="PTHR13812:SF19">
    <property type="entry name" value="KETIMINE REDUCTASE MU-CRYSTALLIN"/>
    <property type="match status" value="1"/>
</dbReference>
<dbReference type="PANTHER" id="PTHR13812">
    <property type="entry name" value="KETIMINE REDUCTASE MU-CRYSTALLIN"/>
    <property type="match status" value="1"/>
</dbReference>
<accession>A0A8T9C5L0</accession>
<organism evidence="2 3">
    <name type="scientific">Lachnellula suecica</name>
    <dbReference type="NCBI Taxonomy" id="602035"/>
    <lineage>
        <taxon>Eukaryota</taxon>
        <taxon>Fungi</taxon>
        <taxon>Dikarya</taxon>
        <taxon>Ascomycota</taxon>
        <taxon>Pezizomycotina</taxon>
        <taxon>Leotiomycetes</taxon>
        <taxon>Helotiales</taxon>
        <taxon>Lachnaceae</taxon>
        <taxon>Lachnellula</taxon>
    </lineage>
</organism>
<dbReference type="Gene3D" id="3.40.50.720">
    <property type="entry name" value="NAD(P)-binding Rossmann-like Domain"/>
    <property type="match status" value="1"/>
</dbReference>
<dbReference type="Pfam" id="PF02423">
    <property type="entry name" value="OCD_Mu_crystall"/>
    <property type="match status" value="1"/>
</dbReference>
<reference evidence="2 3" key="1">
    <citation type="submission" date="2018-05" db="EMBL/GenBank/DDBJ databases">
        <title>Genome sequencing and assembly of the regulated plant pathogen Lachnellula willkommii and related sister species for the development of diagnostic species identification markers.</title>
        <authorList>
            <person name="Giroux E."/>
            <person name="Bilodeau G."/>
        </authorList>
    </citation>
    <scope>NUCLEOTIDE SEQUENCE [LARGE SCALE GENOMIC DNA]</scope>
    <source>
        <strain evidence="2 3">CBS 268.59</strain>
    </source>
</reference>
<evidence type="ECO:0000313" key="3">
    <source>
        <dbReference type="Proteomes" id="UP000469558"/>
    </source>
</evidence>
<evidence type="ECO:0000256" key="1">
    <source>
        <dbReference type="ARBA" id="ARBA00008903"/>
    </source>
</evidence>
<gene>
    <name evidence="2" type="primary">YGL159W_0</name>
    <name evidence="2" type="ORF">LSUE1_G003647</name>
</gene>
<dbReference type="Proteomes" id="UP000469558">
    <property type="component" value="Unassembled WGS sequence"/>
</dbReference>
<proteinExistence type="inferred from homology"/>
<comment type="caution">
    <text evidence="2">The sequence shown here is derived from an EMBL/GenBank/DDBJ whole genome shotgun (WGS) entry which is preliminary data.</text>
</comment>
<dbReference type="SUPFAM" id="SSF51735">
    <property type="entry name" value="NAD(P)-binding Rossmann-fold domains"/>
    <property type="match status" value="1"/>
</dbReference>
<keyword evidence="3" id="KW-1185">Reference proteome</keyword>
<dbReference type="Gene3D" id="3.30.1780.10">
    <property type="entry name" value="ornithine cyclodeaminase, domain 1"/>
    <property type="match status" value="1"/>
</dbReference>
<dbReference type="AlphaFoldDB" id="A0A8T9C5L0"/>
<sequence length="378" mass="40619">MPPLTVLSDSVIQSLLSSLNRIEILKISETLAQALSEYSTNAPSPGYASRYQPQRTGITSPTGHHTLFMPFTSATSIGSKTICVSPPSKSSTSVQNTAPKGVITLLDTSGNATGLLNAEELTAFRTSLSSMILYKSRKRTENIVVFGAGKQALWHIRLALLLRGPEIKKITVVNRSANRSEELLKTLEKDDRARWESKVEFTALDPLLFGYWQRLEECLADADVVFCCTPSPRPLFPARYLVGGEKLKKGCYVTAIGSHSASMAELDPAIFTAVVESSGPGAFHPLGGEGGVIVVDSRKSCLLEAGEIIQGKITGESLVDVGEIVALGEDEREKAKEWLESGFVIYKCVGIAVMDAAVAGDLVELARSKGVGVTIPKF</sequence>
<name>A0A8T9C5L0_9HELO</name>
<dbReference type="InterPro" id="IPR023401">
    <property type="entry name" value="ODC_N"/>
</dbReference>
<dbReference type="EMBL" id="QGMK01000571">
    <property type="protein sequence ID" value="TVY80985.1"/>
    <property type="molecule type" value="Genomic_DNA"/>
</dbReference>
<dbReference type="GO" id="GO:0005737">
    <property type="term" value="C:cytoplasm"/>
    <property type="evidence" value="ECO:0007669"/>
    <property type="project" value="TreeGrafter"/>
</dbReference>
<dbReference type="InterPro" id="IPR003462">
    <property type="entry name" value="ODC_Mu_crystall"/>
</dbReference>
<protein>
    <submittedName>
        <fullName evidence="2">Uncharacterized protein</fullName>
    </submittedName>
</protein>
<dbReference type="InterPro" id="IPR036291">
    <property type="entry name" value="NAD(P)-bd_dom_sf"/>
</dbReference>